<dbReference type="InterPro" id="IPR043504">
    <property type="entry name" value="Peptidase_S1_PA_chymotrypsin"/>
</dbReference>
<feature type="chain" id="PRO_5045748297" description="Serine protease" evidence="3">
    <location>
        <begin position="23"/>
        <end position="515"/>
    </location>
</feature>
<keyword evidence="2" id="KW-1133">Transmembrane helix</keyword>
<keyword evidence="2" id="KW-0472">Membrane</keyword>
<evidence type="ECO:0008006" key="6">
    <source>
        <dbReference type="Google" id="ProtNLM"/>
    </source>
</evidence>
<gene>
    <name evidence="4" type="ORF">GCM10009096_11760</name>
</gene>
<keyword evidence="3" id="KW-0732">Signal</keyword>
<dbReference type="Pfam" id="PF13365">
    <property type="entry name" value="Trypsin_2"/>
    <property type="match status" value="1"/>
</dbReference>
<accession>A0ABP3K688</accession>
<evidence type="ECO:0000256" key="1">
    <source>
        <dbReference type="SAM" id="Coils"/>
    </source>
</evidence>
<feature type="signal peptide" evidence="3">
    <location>
        <begin position="1"/>
        <end position="22"/>
    </location>
</feature>
<evidence type="ECO:0000313" key="4">
    <source>
        <dbReference type="EMBL" id="GAA0472298.1"/>
    </source>
</evidence>
<dbReference type="Proteomes" id="UP001500713">
    <property type="component" value="Unassembled WGS sequence"/>
</dbReference>
<feature type="transmembrane region" description="Helical" evidence="2">
    <location>
        <begin position="327"/>
        <end position="346"/>
    </location>
</feature>
<sequence length="515" mass="54452">MNRFFVFFAATLAILSAAPAQADPADIAAASRSVVRVVLAATDGDKVAFVGHGSGFAVAPDKIVTNAHVVEIARQEKSVVIGIVPSQGGTSYGGKVIAYSPGNDLALIQLQDGGRLPSMTVFSGPVADGADVVAIGYPGSVDRAQGLNLDDLINPMSPVKTRGSVSGGRTTKQFDTILHTAPIASGNSGGPLIDNCGRILGANSFGSLSDGNDAEFGFAVSSREILSFLRKAGVKAGLTATPCRSVAELSQQEQRREAAARARIEAAQKAEAAERRQAEAQLRTAISQEITTERENQMAIAALMLVLSLFVSGGAAYLMLQDKRTPAIGTAGGAALLLVGAILVFLSRPAFSEIDDRVAAALKEKLPDENGTNGGSALATAGQYQCRLNSERSRITVSQVDTLDLDWAEGGCVNGRTQYGRDGDKWSRIFVPNEEQTVTISSFDPASAEFTTERYLLGLSAMTKAREIRKQYGNRACTSDEKALADITEMVKAIRTELPMQTNERLVYECEKVSP</sequence>
<dbReference type="InterPro" id="IPR001940">
    <property type="entry name" value="Peptidase_S1C"/>
</dbReference>
<name>A0ABP3K688_9SPHN</name>
<keyword evidence="2" id="KW-0812">Transmembrane</keyword>
<dbReference type="Gene3D" id="2.40.10.10">
    <property type="entry name" value="Trypsin-like serine proteases"/>
    <property type="match status" value="2"/>
</dbReference>
<dbReference type="PANTHER" id="PTHR43019:SF23">
    <property type="entry name" value="PROTEASE DO-LIKE 5, CHLOROPLASTIC"/>
    <property type="match status" value="1"/>
</dbReference>
<evidence type="ECO:0000313" key="5">
    <source>
        <dbReference type="Proteomes" id="UP001500713"/>
    </source>
</evidence>
<dbReference type="EMBL" id="BAAAEM010000002">
    <property type="protein sequence ID" value="GAA0472298.1"/>
    <property type="molecule type" value="Genomic_DNA"/>
</dbReference>
<protein>
    <recommendedName>
        <fullName evidence="6">Serine protease</fullName>
    </recommendedName>
</protein>
<reference evidence="5" key="1">
    <citation type="journal article" date="2019" name="Int. J. Syst. Evol. Microbiol.">
        <title>The Global Catalogue of Microorganisms (GCM) 10K type strain sequencing project: providing services to taxonomists for standard genome sequencing and annotation.</title>
        <authorList>
            <consortium name="The Broad Institute Genomics Platform"/>
            <consortium name="The Broad Institute Genome Sequencing Center for Infectious Disease"/>
            <person name="Wu L."/>
            <person name="Ma J."/>
        </authorList>
    </citation>
    <scope>NUCLEOTIDE SEQUENCE [LARGE SCALE GENOMIC DNA]</scope>
    <source>
        <strain evidence="5">JCM 14162</strain>
    </source>
</reference>
<feature type="coiled-coil region" evidence="1">
    <location>
        <begin position="250"/>
        <end position="283"/>
    </location>
</feature>
<comment type="caution">
    <text evidence="4">The sequence shown here is derived from an EMBL/GenBank/DDBJ whole genome shotgun (WGS) entry which is preliminary data.</text>
</comment>
<dbReference type="PANTHER" id="PTHR43019">
    <property type="entry name" value="SERINE ENDOPROTEASE DEGS"/>
    <property type="match status" value="1"/>
</dbReference>
<dbReference type="SUPFAM" id="SSF50494">
    <property type="entry name" value="Trypsin-like serine proteases"/>
    <property type="match status" value="1"/>
</dbReference>
<dbReference type="PRINTS" id="PR00834">
    <property type="entry name" value="PROTEASES2C"/>
</dbReference>
<feature type="transmembrane region" description="Helical" evidence="2">
    <location>
        <begin position="298"/>
        <end position="320"/>
    </location>
</feature>
<dbReference type="RefSeq" id="WP_229956282.1">
    <property type="nucleotide sequence ID" value="NZ_BAAAEM010000002.1"/>
</dbReference>
<proteinExistence type="predicted"/>
<evidence type="ECO:0000256" key="3">
    <source>
        <dbReference type="SAM" id="SignalP"/>
    </source>
</evidence>
<evidence type="ECO:0000256" key="2">
    <source>
        <dbReference type="SAM" id="Phobius"/>
    </source>
</evidence>
<keyword evidence="5" id="KW-1185">Reference proteome</keyword>
<keyword evidence="1" id="KW-0175">Coiled coil</keyword>
<dbReference type="InterPro" id="IPR009003">
    <property type="entry name" value="Peptidase_S1_PA"/>
</dbReference>
<organism evidence="4 5">
    <name type="scientific">Parasphingorhabdus litoris</name>
    <dbReference type="NCBI Taxonomy" id="394733"/>
    <lineage>
        <taxon>Bacteria</taxon>
        <taxon>Pseudomonadati</taxon>
        <taxon>Pseudomonadota</taxon>
        <taxon>Alphaproteobacteria</taxon>
        <taxon>Sphingomonadales</taxon>
        <taxon>Sphingomonadaceae</taxon>
        <taxon>Parasphingorhabdus</taxon>
    </lineage>
</organism>